<keyword evidence="1 2" id="KW-0732">Signal</keyword>
<feature type="signal peptide" evidence="2">
    <location>
        <begin position="1"/>
        <end position="23"/>
    </location>
</feature>
<evidence type="ECO:0000256" key="2">
    <source>
        <dbReference type="SAM" id="SignalP"/>
    </source>
</evidence>
<evidence type="ECO:0000256" key="1">
    <source>
        <dbReference type="ARBA" id="ARBA00022729"/>
    </source>
</evidence>
<accession>A0A3P3QKB0</accession>
<evidence type="ECO:0000259" key="3">
    <source>
        <dbReference type="PROSITE" id="PS50914"/>
    </source>
</evidence>
<proteinExistence type="predicted"/>
<dbReference type="InterPro" id="IPR007055">
    <property type="entry name" value="BON_dom"/>
</dbReference>
<evidence type="ECO:0000313" key="5">
    <source>
        <dbReference type="Proteomes" id="UP000276260"/>
    </source>
</evidence>
<feature type="domain" description="BON" evidence="3">
    <location>
        <begin position="120"/>
        <end position="187"/>
    </location>
</feature>
<comment type="caution">
    <text evidence="4">The sequence shown here is derived from an EMBL/GenBank/DDBJ whole genome shotgun (WGS) entry which is preliminary data.</text>
</comment>
<dbReference type="InterPro" id="IPR014004">
    <property type="entry name" value="Transpt-assoc_nodulatn_dom_bac"/>
</dbReference>
<reference evidence="4 5" key="1">
    <citation type="submission" date="2018-11" db="EMBL/GenBank/DDBJ databases">
        <title>Draft genome analysis of Rheinheimera mesophila isolated from an industrial waste site.</title>
        <authorList>
            <person name="Yu Q."/>
            <person name="Qi Y."/>
            <person name="Zhang H."/>
            <person name="Lu Y."/>
            <person name="Pu J."/>
        </authorList>
    </citation>
    <scope>NUCLEOTIDE SEQUENCE [LARGE SCALE GENOMIC DNA]</scope>
    <source>
        <strain evidence="4 5">IITR13</strain>
    </source>
</reference>
<keyword evidence="5" id="KW-1185">Reference proteome</keyword>
<gene>
    <name evidence="4" type="primary">yraP</name>
    <name evidence="4" type="ORF">EIK76_10555</name>
</gene>
<dbReference type="Gene3D" id="3.30.1340.30">
    <property type="match status" value="1"/>
</dbReference>
<dbReference type="AlphaFoldDB" id="A0A3P3QKB0"/>
<feature type="domain" description="BON" evidence="3">
    <location>
        <begin position="43"/>
        <end position="111"/>
    </location>
</feature>
<dbReference type="PANTHER" id="PTHR34606">
    <property type="entry name" value="BON DOMAIN-CONTAINING PROTEIN"/>
    <property type="match status" value="1"/>
</dbReference>
<protein>
    <submittedName>
        <fullName evidence="4">Divisome-associated lipoprotein YraP</fullName>
    </submittedName>
</protein>
<dbReference type="OrthoDB" id="9783990at2"/>
<sequence length="188" mass="20266">MNKLMLVVLTSWLLQGCAAAVLAGGATAVKSAGDPRTLGSQIDDKSIQVKVIRALDDNAETKNKGNINMTSYNGIVLLTGQVPNERVREVAGQVARVEGVRDVHNQLRIASEISFATGSKDSWITTRIKGKFLADENVSGLNIKVVTENGEVFLMGLVNQQEADRAVNLARNVDGVARVIKAFEYKAE</sequence>
<dbReference type="EMBL" id="RRCF01000002">
    <property type="protein sequence ID" value="RRJ21498.1"/>
    <property type="molecule type" value="Genomic_DNA"/>
</dbReference>
<dbReference type="InterPro" id="IPR051686">
    <property type="entry name" value="Lipoprotein_DolP"/>
</dbReference>
<dbReference type="Pfam" id="PF04972">
    <property type="entry name" value="BON"/>
    <property type="match status" value="2"/>
</dbReference>
<organism evidence="4 5">
    <name type="scientific">Rheinheimera mesophila</name>
    <dbReference type="NCBI Taxonomy" id="1547515"/>
    <lineage>
        <taxon>Bacteria</taxon>
        <taxon>Pseudomonadati</taxon>
        <taxon>Pseudomonadota</taxon>
        <taxon>Gammaproteobacteria</taxon>
        <taxon>Chromatiales</taxon>
        <taxon>Chromatiaceae</taxon>
        <taxon>Rheinheimera</taxon>
    </lineage>
</organism>
<dbReference type="PROSITE" id="PS51257">
    <property type="entry name" value="PROKAR_LIPOPROTEIN"/>
    <property type="match status" value="1"/>
</dbReference>
<dbReference type="NCBIfam" id="NF008247">
    <property type="entry name" value="PRK11023.1"/>
    <property type="match status" value="1"/>
</dbReference>
<dbReference type="Proteomes" id="UP000276260">
    <property type="component" value="Unassembled WGS sequence"/>
</dbReference>
<evidence type="ECO:0000313" key="4">
    <source>
        <dbReference type="EMBL" id="RRJ21498.1"/>
    </source>
</evidence>
<dbReference type="SMART" id="SM00749">
    <property type="entry name" value="BON"/>
    <property type="match status" value="2"/>
</dbReference>
<dbReference type="PANTHER" id="PTHR34606:SF4">
    <property type="entry name" value="OUTER MEMBRANE LIPOPROTEIN DOLP"/>
    <property type="match status" value="1"/>
</dbReference>
<keyword evidence="4" id="KW-0449">Lipoprotein</keyword>
<dbReference type="PROSITE" id="PS50914">
    <property type="entry name" value="BON"/>
    <property type="match status" value="2"/>
</dbReference>
<feature type="chain" id="PRO_5018615074" evidence="2">
    <location>
        <begin position="24"/>
        <end position="188"/>
    </location>
</feature>
<name>A0A3P3QKB0_9GAMM</name>